<evidence type="ECO:0000256" key="10">
    <source>
        <dbReference type="RuleBase" id="RU369097"/>
    </source>
</evidence>
<reference evidence="13" key="1">
    <citation type="submission" date="2016-11" db="EMBL/GenBank/DDBJ databases">
        <authorList>
            <person name="Guldener U."/>
        </authorList>
    </citation>
    <scope>NUCLEOTIDE SEQUENCE [LARGE SCALE GENOMIC DNA]</scope>
</reference>
<dbReference type="GO" id="GO:0031503">
    <property type="term" value="P:protein-containing complex localization"/>
    <property type="evidence" value="ECO:0007669"/>
    <property type="project" value="EnsemblFungi"/>
</dbReference>
<dbReference type="EMBL" id="FQNF01000003">
    <property type="protein sequence ID" value="SGZ38072.1"/>
    <property type="molecule type" value="Genomic_DNA"/>
</dbReference>
<dbReference type="PANTHER" id="PTHR47249:SF1">
    <property type="entry name" value="VACUOLAR PROTEIN 8"/>
    <property type="match status" value="1"/>
</dbReference>
<dbReference type="GO" id="GO:0071562">
    <property type="term" value="P:nucleus-vacuole junction assembly"/>
    <property type="evidence" value="ECO:0007669"/>
    <property type="project" value="EnsemblFungi"/>
</dbReference>
<evidence type="ECO:0000256" key="8">
    <source>
        <dbReference type="ARBA" id="ARBA00026209"/>
    </source>
</evidence>
<feature type="region of interest" description="Disordered" evidence="11">
    <location>
        <begin position="27"/>
        <end position="55"/>
    </location>
</feature>
<feature type="repeat" description="ARM" evidence="9">
    <location>
        <begin position="207"/>
        <end position="249"/>
    </location>
</feature>
<keyword evidence="4" id="KW-0677">Repeat</keyword>
<dbReference type="InterPro" id="IPR000225">
    <property type="entry name" value="Armadillo"/>
</dbReference>
<dbReference type="GO" id="GO:0071561">
    <property type="term" value="C:nucleus-vacuole junction"/>
    <property type="evidence" value="ECO:0007669"/>
    <property type="project" value="EnsemblFungi"/>
</dbReference>
<feature type="repeat" description="ARM" evidence="9">
    <location>
        <begin position="166"/>
        <end position="208"/>
    </location>
</feature>
<evidence type="ECO:0000313" key="12">
    <source>
        <dbReference type="EMBL" id="SGZ38072.1"/>
    </source>
</evidence>
<dbReference type="GO" id="GO:0042144">
    <property type="term" value="P:vacuole fusion, non-autophagic"/>
    <property type="evidence" value="ECO:0007669"/>
    <property type="project" value="EnsemblFungi"/>
</dbReference>
<dbReference type="GO" id="GO:0034517">
    <property type="term" value="P:ribophagy"/>
    <property type="evidence" value="ECO:0007669"/>
    <property type="project" value="EnsemblFungi"/>
</dbReference>
<feature type="compositionally biased region" description="Polar residues" evidence="11">
    <location>
        <begin position="45"/>
        <end position="54"/>
    </location>
</feature>
<gene>
    <name evidence="12" type="ORF">HGUI_00272</name>
</gene>
<dbReference type="InterPro" id="IPR016024">
    <property type="entry name" value="ARM-type_fold"/>
</dbReference>
<feature type="repeat" description="ARM" evidence="9">
    <location>
        <begin position="121"/>
        <end position="167"/>
    </location>
</feature>
<comment type="similarity">
    <text evidence="2 10">Belongs to the beta-catenin family.</text>
</comment>
<dbReference type="Gene3D" id="1.25.10.10">
    <property type="entry name" value="Leucine-rich Repeat Variant"/>
    <property type="match status" value="2"/>
</dbReference>
<name>A0A1L0AVG0_9ASCO</name>
<evidence type="ECO:0000256" key="6">
    <source>
        <dbReference type="ARBA" id="ARBA00023288"/>
    </source>
</evidence>
<dbReference type="GO" id="GO:0042802">
    <property type="term" value="F:identical protein binding"/>
    <property type="evidence" value="ECO:0007669"/>
    <property type="project" value="EnsemblFungi"/>
</dbReference>
<dbReference type="GO" id="GO:0071563">
    <property type="term" value="C:Myo2p-Vac17p-Vac8p transport complex"/>
    <property type="evidence" value="ECO:0007669"/>
    <property type="project" value="EnsemblFungi"/>
</dbReference>
<dbReference type="AlphaFoldDB" id="A0A1L0AVG0"/>
<dbReference type="VEuPathDB" id="FungiDB:HGUI_00272"/>
<dbReference type="GO" id="GO:0000425">
    <property type="term" value="P:pexophagy"/>
    <property type="evidence" value="ECO:0007669"/>
    <property type="project" value="EnsemblFungi"/>
</dbReference>
<accession>A0A1L0AVG0</accession>
<dbReference type="SUPFAM" id="SSF48371">
    <property type="entry name" value="ARM repeat"/>
    <property type="match status" value="2"/>
</dbReference>
<dbReference type="InterPro" id="IPR045156">
    <property type="entry name" value="Vac8"/>
</dbReference>
<evidence type="ECO:0000256" key="7">
    <source>
        <dbReference type="ARBA" id="ARBA00024821"/>
    </source>
</evidence>
<dbReference type="GO" id="GO:0000407">
    <property type="term" value="C:phagophore assembly site"/>
    <property type="evidence" value="ECO:0007669"/>
    <property type="project" value="EnsemblFungi"/>
</dbReference>
<dbReference type="GO" id="GO:0034497">
    <property type="term" value="P:protein localization to phagophore assembly site"/>
    <property type="evidence" value="ECO:0007669"/>
    <property type="project" value="EnsemblFungi"/>
</dbReference>
<dbReference type="InterPro" id="IPR011989">
    <property type="entry name" value="ARM-like"/>
</dbReference>
<feature type="repeat" description="ARM" evidence="9">
    <location>
        <begin position="291"/>
        <end position="333"/>
    </location>
</feature>
<keyword evidence="3 10" id="KW-0926">Vacuole</keyword>
<evidence type="ECO:0000256" key="1">
    <source>
        <dbReference type="ARBA" id="ARBA00004592"/>
    </source>
</evidence>
<dbReference type="GO" id="GO:0031965">
    <property type="term" value="C:nuclear membrane"/>
    <property type="evidence" value="ECO:0007669"/>
    <property type="project" value="EnsemblFungi"/>
</dbReference>
<dbReference type="PROSITE" id="PS50176">
    <property type="entry name" value="ARM_REPEAT"/>
    <property type="match status" value="7"/>
</dbReference>
<dbReference type="Pfam" id="PF00514">
    <property type="entry name" value="Arm"/>
    <property type="match status" value="5"/>
</dbReference>
<keyword evidence="5 10" id="KW-0472">Membrane</keyword>
<proteinExistence type="inferred from homology"/>
<dbReference type="GO" id="GO:0045121">
    <property type="term" value="C:membrane raft"/>
    <property type="evidence" value="ECO:0007669"/>
    <property type="project" value="EnsemblFungi"/>
</dbReference>
<feature type="repeat" description="ARM" evidence="9">
    <location>
        <begin position="248"/>
        <end position="285"/>
    </location>
</feature>
<dbReference type="GO" id="GO:0071255">
    <property type="term" value="P:Cvt vesicle assembly"/>
    <property type="evidence" value="ECO:0007669"/>
    <property type="project" value="EnsemblFungi"/>
</dbReference>
<dbReference type="GO" id="GO:0000329">
    <property type="term" value="C:fungal-type vacuole membrane"/>
    <property type="evidence" value="ECO:0007669"/>
    <property type="project" value="EnsemblFungi"/>
</dbReference>
<dbReference type="PANTHER" id="PTHR47249">
    <property type="entry name" value="VACUOLAR PROTEIN 8"/>
    <property type="match status" value="1"/>
</dbReference>
<keyword evidence="6" id="KW-0449">Lipoprotein</keyword>
<dbReference type="SMART" id="SM00185">
    <property type="entry name" value="ARM"/>
    <property type="match status" value="8"/>
</dbReference>
<comment type="function">
    <text evidence="7 10">Functions in both vacuole inheritance and protein targeting from the cytoplasm to vacuole.</text>
</comment>
<feature type="repeat" description="ARM" evidence="9">
    <location>
        <begin position="373"/>
        <end position="416"/>
    </location>
</feature>
<dbReference type="FunFam" id="1.25.10.10:FF:000131">
    <property type="entry name" value="Vacuolar protein 8"/>
    <property type="match status" value="1"/>
</dbReference>
<evidence type="ECO:0000256" key="3">
    <source>
        <dbReference type="ARBA" id="ARBA00022554"/>
    </source>
</evidence>
<evidence type="ECO:0000256" key="9">
    <source>
        <dbReference type="PROSITE-ProRule" id="PRU00259"/>
    </source>
</evidence>
<evidence type="ECO:0000256" key="5">
    <source>
        <dbReference type="ARBA" id="ARBA00023136"/>
    </source>
</evidence>
<comment type="subcellular location">
    <subcellularLocation>
        <location evidence="1 10">Vacuole membrane</location>
        <topology evidence="1 10">Lipid-anchor</topology>
    </subcellularLocation>
</comment>
<protein>
    <recommendedName>
        <fullName evidence="8 10">Vacuolar protein 8</fullName>
    </recommendedName>
</protein>
<feature type="repeat" description="ARM" evidence="9">
    <location>
        <begin position="332"/>
        <end position="374"/>
    </location>
</feature>
<dbReference type="Proteomes" id="UP000183365">
    <property type="component" value="Unassembled WGS sequence"/>
</dbReference>
<keyword evidence="13" id="KW-1185">Reference proteome</keyword>
<dbReference type="GO" id="GO:0000011">
    <property type="term" value="P:vacuole inheritance"/>
    <property type="evidence" value="ECO:0007669"/>
    <property type="project" value="UniProtKB-UniRule"/>
</dbReference>
<evidence type="ECO:0000256" key="2">
    <source>
        <dbReference type="ARBA" id="ARBA00005462"/>
    </source>
</evidence>
<dbReference type="GO" id="GO:1903044">
    <property type="term" value="P:protein localization to membrane raft"/>
    <property type="evidence" value="ECO:0007669"/>
    <property type="project" value="EnsemblFungi"/>
</dbReference>
<dbReference type="OrthoDB" id="7537227at2759"/>
<dbReference type="GO" id="GO:0043495">
    <property type="term" value="F:protein-membrane adaptor activity"/>
    <property type="evidence" value="ECO:0007669"/>
    <property type="project" value="EnsemblFungi"/>
</dbReference>
<evidence type="ECO:0000313" key="13">
    <source>
        <dbReference type="Proteomes" id="UP000183365"/>
    </source>
</evidence>
<evidence type="ECO:0000256" key="11">
    <source>
        <dbReference type="SAM" id="MobiDB-lite"/>
    </source>
</evidence>
<sequence>MGNCLSCLKSTTHESTDEDFENQRLIAPGEADNNYGTNKELDDPNNGQQSNMSLPINEDEREAVSLLLQYLEDKDRYDFYTGGPLEALTTLSYSENINLRRSAALAFAEITEKFVRAVPKEVIEPILALLTDEKNSLDEQIKIATCAALGNLAVNDNNKKIIVSMGCLNPLVEQMLSDDVELQCNAVGCITNLATIDENKFKIAKSGALIPLIQLAKSNHTRVQRNSTGALLNMTHSVETRRELINVGAIPVLIGLLSSPDADVQYYCTTALSNIAVDEENREKMQATEPDLVPSLIKLMDSKASRVKCQAILALRNLASDREYQLSIVRFGGLSHLYNLIQSGSIPVVLASVACMRNISIHPQNEALIIKTGFLEPLIYLLNFKESEEIQCHAISALRNLAAASPKTRLLFFSLGCVSECCKIANSSPESVQSEISATFAILALDEVTKLKLLKETNILDVLIPMTFISNPEVSGNAAATLANLCSRLNIKPTSEDPEHEVDNDFDYYAKVLSAWENPQDGIVGFLRRFLTSEFITFEHIALWTILQLADSEDERFIALLKENTDVINSVKKLLKQNYYITVNQNEEGTNKENDDDNKYDAALELYGLSKQILEVLDIQS</sequence>
<evidence type="ECO:0000256" key="4">
    <source>
        <dbReference type="ARBA" id="ARBA00022737"/>
    </source>
</evidence>
<dbReference type="GO" id="GO:0034727">
    <property type="term" value="P:piecemeal microautophagy of the nucleus"/>
    <property type="evidence" value="ECO:0007669"/>
    <property type="project" value="EnsemblFungi"/>
</dbReference>
<dbReference type="GO" id="GO:0061724">
    <property type="term" value="P:lipophagy"/>
    <property type="evidence" value="ECO:0007669"/>
    <property type="project" value="EnsemblFungi"/>
</dbReference>
<dbReference type="GO" id="GO:0051656">
    <property type="term" value="P:establishment of organelle localization"/>
    <property type="evidence" value="ECO:0007669"/>
    <property type="project" value="EnsemblFungi"/>
</dbReference>
<organism evidence="12 13">
    <name type="scientific">Hanseniaspora guilliermondii</name>
    <dbReference type="NCBI Taxonomy" id="56406"/>
    <lineage>
        <taxon>Eukaryota</taxon>
        <taxon>Fungi</taxon>
        <taxon>Dikarya</taxon>
        <taxon>Ascomycota</taxon>
        <taxon>Saccharomycotina</taxon>
        <taxon>Saccharomycetes</taxon>
        <taxon>Saccharomycodales</taxon>
        <taxon>Saccharomycodaceae</taxon>
        <taxon>Hanseniaspora</taxon>
    </lineage>
</organism>